<evidence type="ECO:0000313" key="7">
    <source>
        <dbReference type="EMBL" id="NCU50595.1"/>
    </source>
</evidence>
<evidence type="ECO:0000256" key="4">
    <source>
        <dbReference type="ARBA" id="ARBA00022801"/>
    </source>
</evidence>
<dbReference type="Gene3D" id="3.30.420.140">
    <property type="entry name" value="YqgF/RNase H-like domain"/>
    <property type="match status" value="1"/>
</dbReference>
<dbReference type="InterPro" id="IPR005227">
    <property type="entry name" value="YqgF"/>
</dbReference>
<dbReference type="InterPro" id="IPR012337">
    <property type="entry name" value="RNaseH-like_sf"/>
</dbReference>
<accession>A0A966HLK1</accession>
<dbReference type="NCBIfam" id="TIGR00250">
    <property type="entry name" value="RNAse_H_YqgF"/>
    <property type="match status" value="1"/>
</dbReference>
<organism evidence="7 8">
    <name type="scientific">Candidatus Fonsibacter lacus</name>
    <dbReference type="NCBI Taxonomy" id="2576439"/>
    <lineage>
        <taxon>Bacteria</taxon>
        <taxon>Pseudomonadati</taxon>
        <taxon>Pseudomonadota</taxon>
        <taxon>Alphaproteobacteria</taxon>
        <taxon>Candidatus Pelagibacterales</taxon>
        <taxon>Candidatus Pelagibacterales incertae sedis</taxon>
        <taxon>Candidatus Fonsibacter</taxon>
    </lineage>
</organism>
<proteinExistence type="inferred from homology"/>
<dbReference type="InterPro" id="IPR037027">
    <property type="entry name" value="YqgF/RNaseH-like_dom_sf"/>
</dbReference>
<evidence type="ECO:0000259" key="6">
    <source>
        <dbReference type="SMART" id="SM00732"/>
    </source>
</evidence>
<dbReference type="EMBL" id="RGMI01000087">
    <property type="protein sequence ID" value="NCU50595.1"/>
    <property type="molecule type" value="Genomic_DNA"/>
</dbReference>
<evidence type="ECO:0000256" key="5">
    <source>
        <dbReference type="HAMAP-Rule" id="MF_00651"/>
    </source>
</evidence>
<dbReference type="Proteomes" id="UP000699985">
    <property type="component" value="Unassembled WGS sequence"/>
</dbReference>
<keyword evidence="3 5" id="KW-0540">Nuclease</keyword>
<dbReference type="GO" id="GO:0000967">
    <property type="term" value="P:rRNA 5'-end processing"/>
    <property type="evidence" value="ECO:0007669"/>
    <property type="project" value="UniProtKB-UniRule"/>
</dbReference>
<evidence type="ECO:0000313" key="8">
    <source>
        <dbReference type="Proteomes" id="UP000699985"/>
    </source>
</evidence>
<evidence type="ECO:0000256" key="1">
    <source>
        <dbReference type="ARBA" id="ARBA00022490"/>
    </source>
</evidence>
<reference evidence="7" key="1">
    <citation type="submission" date="2018-10" db="EMBL/GenBank/DDBJ databases">
        <title>Iterative Subtractive Binning of Freshwater Chronoseries Metagenomes Recovers Nearly Complete Genomes from over Four Hundred Novel Species.</title>
        <authorList>
            <person name="Rodriguez-R L.M."/>
            <person name="Tsementzi D."/>
            <person name="Luo C."/>
            <person name="Konstantinidis K.T."/>
        </authorList>
    </citation>
    <scope>NUCLEOTIDE SEQUENCE</scope>
    <source>
        <strain evidence="7">WB8_1A_003</strain>
    </source>
</reference>
<comment type="caution">
    <text evidence="7">The sequence shown here is derived from an EMBL/GenBank/DDBJ whole genome shotgun (WGS) entry which is preliminary data.</text>
</comment>
<dbReference type="InterPro" id="IPR006641">
    <property type="entry name" value="YqgF/RNaseH-like_dom"/>
</dbReference>
<dbReference type="CDD" id="cd16964">
    <property type="entry name" value="YqgF"/>
    <property type="match status" value="1"/>
</dbReference>
<dbReference type="EC" id="3.1.-.-" evidence="5"/>
<dbReference type="GO" id="GO:0005829">
    <property type="term" value="C:cytosol"/>
    <property type="evidence" value="ECO:0007669"/>
    <property type="project" value="TreeGrafter"/>
</dbReference>
<dbReference type="AlphaFoldDB" id="A0A966HLK1"/>
<dbReference type="HAMAP" id="MF_00651">
    <property type="entry name" value="Nuclease_YqgF"/>
    <property type="match status" value="1"/>
</dbReference>
<dbReference type="SUPFAM" id="SSF53098">
    <property type="entry name" value="Ribonuclease H-like"/>
    <property type="match status" value="1"/>
</dbReference>
<dbReference type="Pfam" id="PF03652">
    <property type="entry name" value="RuvX"/>
    <property type="match status" value="1"/>
</dbReference>
<comment type="similarity">
    <text evidence="5">Belongs to the YqgF HJR family.</text>
</comment>
<keyword evidence="1 5" id="KW-0963">Cytoplasm</keyword>
<comment type="subcellular location">
    <subcellularLocation>
        <location evidence="5">Cytoplasm</location>
    </subcellularLocation>
</comment>
<dbReference type="PANTHER" id="PTHR33317">
    <property type="entry name" value="POLYNUCLEOTIDYL TRANSFERASE, RIBONUCLEASE H-LIKE SUPERFAMILY PROTEIN"/>
    <property type="match status" value="1"/>
</dbReference>
<dbReference type="SMART" id="SM00732">
    <property type="entry name" value="YqgFc"/>
    <property type="match status" value="1"/>
</dbReference>
<sequence length="159" mass="17925">MKTYNLLENDKFVEIINKQSRLIGIDHGKKNIGISICDENHNIATPLTTIEFTQLKFFIGEIKNIIKENNIEGIVVGNPINMDGSLGPRAQSARDFSKSLTEQLSIPVTLWDERLSSEGAYKGMSELSINVTKKQKKLDENSAAFILQGFIDYYKNQTK</sequence>
<protein>
    <recommendedName>
        <fullName evidence="5">Putative pre-16S rRNA nuclease</fullName>
        <ecNumber evidence="5">3.1.-.-</ecNumber>
    </recommendedName>
</protein>
<comment type="function">
    <text evidence="5">Could be a nuclease involved in processing of the 5'-end of pre-16S rRNA.</text>
</comment>
<evidence type="ECO:0000256" key="2">
    <source>
        <dbReference type="ARBA" id="ARBA00022517"/>
    </source>
</evidence>
<name>A0A966HLK1_9PROT</name>
<gene>
    <name evidence="7" type="primary">ruvX</name>
    <name evidence="7" type="ORF">EBX29_02325</name>
</gene>
<dbReference type="GO" id="GO:0004518">
    <property type="term" value="F:nuclease activity"/>
    <property type="evidence" value="ECO:0007669"/>
    <property type="project" value="UniProtKB-KW"/>
</dbReference>
<dbReference type="GO" id="GO:0016788">
    <property type="term" value="F:hydrolase activity, acting on ester bonds"/>
    <property type="evidence" value="ECO:0007669"/>
    <property type="project" value="UniProtKB-UniRule"/>
</dbReference>
<keyword evidence="2 5" id="KW-0690">Ribosome biogenesis</keyword>
<dbReference type="PANTHER" id="PTHR33317:SF4">
    <property type="entry name" value="POLYNUCLEOTIDYL TRANSFERASE, RIBONUCLEASE H-LIKE SUPERFAMILY PROTEIN"/>
    <property type="match status" value="1"/>
</dbReference>
<evidence type="ECO:0000256" key="3">
    <source>
        <dbReference type="ARBA" id="ARBA00022722"/>
    </source>
</evidence>
<keyword evidence="4 5" id="KW-0378">Hydrolase</keyword>
<feature type="domain" description="YqgF/RNase H-like" evidence="6">
    <location>
        <begin position="20"/>
        <end position="120"/>
    </location>
</feature>